<dbReference type="SMART" id="SM00228">
    <property type="entry name" value="PDZ"/>
    <property type="match status" value="1"/>
</dbReference>
<dbReference type="GO" id="GO:0008237">
    <property type="term" value="F:metallopeptidase activity"/>
    <property type="evidence" value="ECO:0007669"/>
    <property type="project" value="UniProtKB-KW"/>
</dbReference>
<name>A0ABY4VXR1_9PROT</name>
<dbReference type="InterPro" id="IPR008915">
    <property type="entry name" value="Peptidase_M50"/>
</dbReference>
<feature type="domain" description="PDZ" evidence="12">
    <location>
        <begin position="119"/>
        <end position="198"/>
    </location>
</feature>
<evidence type="ECO:0000256" key="1">
    <source>
        <dbReference type="ARBA" id="ARBA00001947"/>
    </source>
</evidence>
<dbReference type="CDD" id="cd06163">
    <property type="entry name" value="S2P-M50_PDZ_RseP-like"/>
    <property type="match status" value="1"/>
</dbReference>
<evidence type="ECO:0000256" key="10">
    <source>
        <dbReference type="ARBA" id="ARBA00023136"/>
    </source>
</evidence>
<evidence type="ECO:0000256" key="2">
    <source>
        <dbReference type="ARBA" id="ARBA00004141"/>
    </source>
</evidence>
<dbReference type="EMBL" id="CP098747">
    <property type="protein sequence ID" value="USG59613.1"/>
    <property type="molecule type" value="Genomic_DNA"/>
</dbReference>
<dbReference type="Proteomes" id="UP001056291">
    <property type="component" value="Chromosome"/>
</dbReference>
<evidence type="ECO:0000256" key="8">
    <source>
        <dbReference type="ARBA" id="ARBA00022989"/>
    </source>
</evidence>
<keyword evidence="5 11" id="KW-0812">Transmembrane</keyword>
<feature type="transmembrane region" description="Helical" evidence="11">
    <location>
        <begin position="348"/>
        <end position="366"/>
    </location>
</feature>
<dbReference type="PANTHER" id="PTHR42837">
    <property type="entry name" value="REGULATOR OF SIGMA-E PROTEASE RSEP"/>
    <property type="match status" value="1"/>
</dbReference>
<dbReference type="Gene3D" id="2.30.42.10">
    <property type="match status" value="1"/>
</dbReference>
<evidence type="ECO:0000256" key="5">
    <source>
        <dbReference type="ARBA" id="ARBA00022692"/>
    </source>
</evidence>
<evidence type="ECO:0000256" key="3">
    <source>
        <dbReference type="ARBA" id="ARBA00007931"/>
    </source>
</evidence>
<dbReference type="InterPro" id="IPR036034">
    <property type="entry name" value="PDZ_sf"/>
</dbReference>
<dbReference type="CDD" id="cd23081">
    <property type="entry name" value="cpPDZ_EcRseP-like"/>
    <property type="match status" value="1"/>
</dbReference>
<protein>
    <recommendedName>
        <fullName evidence="11">Zinc metalloprotease</fullName>
        <ecNumber evidence="11">3.4.24.-</ecNumber>
    </recommendedName>
</protein>
<evidence type="ECO:0000256" key="9">
    <source>
        <dbReference type="ARBA" id="ARBA00023049"/>
    </source>
</evidence>
<comment type="cofactor">
    <cofactor evidence="1 11">
        <name>Zn(2+)</name>
        <dbReference type="ChEBI" id="CHEBI:29105"/>
    </cofactor>
</comment>
<dbReference type="InterPro" id="IPR041489">
    <property type="entry name" value="PDZ_6"/>
</dbReference>
<keyword evidence="7 11" id="KW-0862">Zinc</keyword>
<evidence type="ECO:0000313" key="13">
    <source>
        <dbReference type="EMBL" id="USG59613.1"/>
    </source>
</evidence>
<dbReference type="RefSeq" id="WP_251932370.1">
    <property type="nucleotide sequence ID" value="NZ_CP098747.1"/>
</dbReference>
<comment type="subcellular location">
    <subcellularLocation>
        <location evidence="2">Membrane</location>
        <topology evidence="2">Multi-pass membrane protein</topology>
    </subcellularLocation>
</comment>
<feature type="transmembrane region" description="Helical" evidence="11">
    <location>
        <begin position="298"/>
        <end position="318"/>
    </location>
</feature>
<keyword evidence="4" id="KW-0645">Protease</keyword>
<proteinExistence type="inferred from homology"/>
<feature type="transmembrane region" description="Helical" evidence="11">
    <location>
        <begin position="7"/>
        <end position="24"/>
    </location>
</feature>
<sequence length="383" mass="41635">MNFIIDNWIYIPAFVVVITVLVFVHEYGHYKIARICGVKVDEFSIGFGPEIFGRVDKNGCRWKVGYIPFGGYVKFHGDAGVASNAASDVEEISEEEKNVSFHHKPLYQRAAVVIAGPAANFLFAIAALAILFMALGQAQTPPVAGEIVPDSAAAAAGMEPGDRVISVDGVEIDSFEQLRRTVVIGLDEPLQMKIDRDGTIIPIPITPKIVLQTDADGNVQKIGQLGIKSTGREFVRHGPISALVSAVDQTLFITTATFKGVGQMISGTRDVAELSGPLGILKMSGDAAKRGEDITDKALSLFNFMIFVSISLGLINLFPIPMLDGGHLVFYIYEAIVGKPMNPKAMDYSFRIGLSLVLMLMVFATWNDINKPWVKDFFTGLFS</sequence>
<evidence type="ECO:0000259" key="12">
    <source>
        <dbReference type="SMART" id="SM00228"/>
    </source>
</evidence>
<reference evidence="13" key="1">
    <citation type="submission" date="2022-06" db="EMBL/GenBank/DDBJ databases">
        <title>Sneathiella actinostolidae sp. nov., isolated from a sea anemonein the Western Pacific Ocean.</title>
        <authorList>
            <person name="Wei M.J."/>
        </authorList>
    </citation>
    <scope>NUCLEOTIDE SEQUENCE</scope>
    <source>
        <strain evidence="13">PHK-P5</strain>
    </source>
</reference>
<keyword evidence="11" id="KW-0479">Metal-binding</keyword>
<evidence type="ECO:0000256" key="6">
    <source>
        <dbReference type="ARBA" id="ARBA00022801"/>
    </source>
</evidence>
<dbReference type="EC" id="3.4.24.-" evidence="11"/>
<organism evidence="13 14">
    <name type="scientific">Sneathiella marina</name>
    <dbReference type="NCBI Taxonomy" id="2950108"/>
    <lineage>
        <taxon>Bacteria</taxon>
        <taxon>Pseudomonadati</taxon>
        <taxon>Pseudomonadota</taxon>
        <taxon>Alphaproteobacteria</taxon>
        <taxon>Sneathiellales</taxon>
        <taxon>Sneathiellaceae</taxon>
        <taxon>Sneathiella</taxon>
    </lineage>
</organism>
<comment type="similarity">
    <text evidence="3 11">Belongs to the peptidase M50B family.</text>
</comment>
<keyword evidence="10 11" id="KW-0472">Membrane</keyword>
<evidence type="ECO:0000313" key="14">
    <source>
        <dbReference type="Proteomes" id="UP001056291"/>
    </source>
</evidence>
<dbReference type="NCBIfam" id="TIGR00054">
    <property type="entry name" value="RIP metalloprotease RseP"/>
    <property type="match status" value="2"/>
</dbReference>
<keyword evidence="8 11" id="KW-1133">Transmembrane helix</keyword>
<keyword evidence="14" id="KW-1185">Reference proteome</keyword>
<keyword evidence="9 11" id="KW-0482">Metalloprotease</keyword>
<accession>A0ABY4VXR1</accession>
<dbReference type="PANTHER" id="PTHR42837:SF2">
    <property type="entry name" value="MEMBRANE METALLOPROTEASE ARASP2, CHLOROPLASTIC-RELATED"/>
    <property type="match status" value="1"/>
</dbReference>
<evidence type="ECO:0000256" key="4">
    <source>
        <dbReference type="ARBA" id="ARBA00022670"/>
    </source>
</evidence>
<gene>
    <name evidence="13" type="primary">rseP</name>
    <name evidence="13" type="ORF">NBZ79_10480</name>
</gene>
<evidence type="ECO:0000256" key="7">
    <source>
        <dbReference type="ARBA" id="ARBA00022833"/>
    </source>
</evidence>
<dbReference type="SUPFAM" id="SSF50156">
    <property type="entry name" value="PDZ domain-like"/>
    <property type="match status" value="1"/>
</dbReference>
<evidence type="ECO:0000256" key="11">
    <source>
        <dbReference type="RuleBase" id="RU362031"/>
    </source>
</evidence>
<dbReference type="InterPro" id="IPR001478">
    <property type="entry name" value="PDZ"/>
</dbReference>
<feature type="transmembrane region" description="Helical" evidence="11">
    <location>
        <begin position="110"/>
        <end position="135"/>
    </location>
</feature>
<keyword evidence="6 11" id="KW-0378">Hydrolase</keyword>
<dbReference type="Pfam" id="PF02163">
    <property type="entry name" value="Peptidase_M50"/>
    <property type="match status" value="1"/>
</dbReference>
<dbReference type="InterPro" id="IPR004387">
    <property type="entry name" value="Pept_M50_Zn"/>
</dbReference>
<dbReference type="Pfam" id="PF17820">
    <property type="entry name" value="PDZ_6"/>
    <property type="match status" value="1"/>
</dbReference>